<dbReference type="AlphaFoldDB" id="A0ABD3JC73"/>
<dbReference type="PROSITE" id="PS51257">
    <property type="entry name" value="PROKAR_LIPOPROTEIN"/>
    <property type="match status" value="1"/>
</dbReference>
<feature type="signal peptide" evidence="1">
    <location>
        <begin position="1"/>
        <end position="23"/>
    </location>
</feature>
<evidence type="ECO:0000256" key="1">
    <source>
        <dbReference type="SAM" id="SignalP"/>
    </source>
</evidence>
<evidence type="ECO:0000313" key="3">
    <source>
        <dbReference type="Proteomes" id="UP001634007"/>
    </source>
</evidence>
<evidence type="ECO:0000313" key="2">
    <source>
        <dbReference type="EMBL" id="KAL3723383.1"/>
    </source>
</evidence>
<comment type="caution">
    <text evidence="2">The sequence shown here is derived from an EMBL/GenBank/DDBJ whole genome shotgun (WGS) entry which is preliminary data.</text>
</comment>
<dbReference type="EMBL" id="JBJKBG010000009">
    <property type="protein sequence ID" value="KAL3723383.1"/>
    <property type="molecule type" value="Genomic_DNA"/>
</dbReference>
<organism evidence="2 3">
    <name type="scientific">Eucalyptus globulus</name>
    <name type="common">Tasmanian blue gum</name>
    <dbReference type="NCBI Taxonomy" id="34317"/>
    <lineage>
        <taxon>Eukaryota</taxon>
        <taxon>Viridiplantae</taxon>
        <taxon>Streptophyta</taxon>
        <taxon>Embryophyta</taxon>
        <taxon>Tracheophyta</taxon>
        <taxon>Spermatophyta</taxon>
        <taxon>Magnoliopsida</taxon>
        <taxon>eudicotyledons</taxon>
        <taxon>Gunneridae</taxon>
        <taxon>Pentapetalae</taxon>
        <taxon>rosids</taxon>
        <taxon>malvids</taxon>
        <taxon>Myrtales</taxon>
        <taxon>Myrtaceae</taxon>
        <taxon>Myrtoideae</taxon>
        <taxon>Eucalypteae</taxon>
        <taxon>Eucalyptus</taxon>
    </lineage>
</organism>
<sequence>MQLHLSKPLFLSYLLTVALSCEAAPGEPNATTAPPLCNGLSGAAECLIAYQQPELELGAGPKFINTKFALNKNNAGCGRGKRYRPCVPLENQKVTCVQYNRHC</sequence>
<reference evidence="2 3" key="1">
    <citation type="submission" date="2024-11" db="EMBL/GenBank/DDBJ databases">
        <title>Chromosome-level genome assembly of Eucalyptus globulus Labill. provides insights into its genome evolution.</title>
        <authorList>
            <person name="Li X."/>
        </authorList>
    </citation>
    <scope>NUCLEOTIDE SEQUENCE [LARGE SCALE GENOMIC DNA]</scope>
    <source>
        <strain evidence="2">CL2024</strain>
        <tissue evidence="2">Fresh tender leaves</tissue>
    </source>
</reference>
<proteinExistence type="predicted"/>
<dbReference type="Proteomes" id="UP001634007">
    <property type="component" value="Unassembled WGS sequence"/>
</dbReference>
<protein>
    <submittedName>
        <fullName evidence="2">Uncharacterized protein</fullName>
    </submittedName>
</protein>
<accession>A0ABD3JC73</accession>
<feature type="chain" id="PRO_5044824840" evidence="1">
    <location>
        <begin position="24"/>
        <end position="103"/>
    </location>
</feature>
<gene>
    <name evidence="2" type="ORF">ACJRO7_035552</name>
</gene>
<name>A0ABD3JC73_EUCGL</name>
<keyword evidence="1" id="KW-0732">Signal</keyword>
<keyword evidence="3" id="KW-1185">Reference proteome</keyword>